<reference evidence="1 2" key="1">
    <citation type="journal article" date="2019" name="Commun. Biol.">
        <title>The bagworm genome reveals a unique fibroin gene that provides high tensile strength.</title>
        <authorList>
            <person name="Kono N."/>
            <person name="Nakamura H."/>
            <person name="Ohtoshi R."/>
            <person name="Tomita M."/>
            <person name="Numata K."/>
            <person name="Arakawa K."/>
        </authorList>
    </citation>
    <scope>NUCLEOTIDE SEQUENCE [LARGE SCALE GENOMIC DNA]</scope>
</reference>
<accession>A0A4C1WCC4</accession>
<name>A0A4C1WCC4_EUMVA</name>
<comment type="caution">
    <text evidence="1">The sequence shown here is derived from an EMBL/GenBank/DDBJ whole genome shotgun (WGS) entry which is preliminary data.</text>
</comment>
<proteinExistence type="predicted"/>
<evidence type="ECO:0000313" key="1">
    <source>
        <dbReference type="EMBL" id="GBP47787.1"/>
    </source>
</evidence>
<dbReference type="EMBL" id="BGZK01000509">
    <property type="protein sequence ID" value="GBP47787.1"/>
    <property type="molecule type" value="Genomic_DNA"/>
</dbReference>
<protein>
    <submittedName>
        <fullName evidence="1">Uncharacterized protein</fullName>
    </submittedName>
</protein>
<dbReference type="Proteomes" id="UP000299102">
    <property type="component" value="Unassembled WGS sequence"/>
</dbReference>
<sequence>MLVQLRVLTIWANHLQKNAKQRLSGQLVNNNALSFQSLVALVQPAWTAFDESCTVRPNHLDRVKFNRKLRRNNNNWLSAESLRHEGKQGKRLPPNPAGHWSLQLVQVKAGQKNTLREVLFGYESAAWSQTDCVRQQGGAVI</sequence>
<evidence type="ECO:0000313" key="2">
    <source>
        <dbReference type="Proteomes" id="UP000299102"/>
    </source>
</evidence>
<organism evidence="1 2">
    <name type="scientific">Eumeta variegata</name>
    <name type="common">Bagworm moth</name>
    <name type="synonym">Eumeta japonica</name>
    <dbReference type="NCBI Taxonomy" id="151549"/>
    <lineage>
        <taxon>Eukaryota</taxon>
        <taxon>Metazoa</taxon>
        <taxon>Ecdysozoa</taxon>
        <taxon>Arthropoda</taxon>
        <taxon>Hexapoda</taxon>
        <taxon>Insecta</taxon>
        <taxon>Pterygota</taxon>
        <taxon>Neoptera</taxon>
        <taxon>Endopterygota</taxon>
        <taxon>Lepidoptera</taxon>
        <taxon>Glossata</taxon>
        <taxon>Ditrysia</taxon>
        <taxon>Tineoidea</taxon>
        <taxon>Psychidae</taxon>
        <taxon>Oiketicinae</taxon>
        <taxon>Eumeta</taxon>
    </lineage>
</organism>
<keyword evidence="2" id="KW-1185">Reference proteome</keyword>
<dbReference type="AlphaFoldDB" id="A0A4C1WCC4"/>
<gene>
    <name evidence="1" type="ORF">EVAR_24038_1</name>
</gene>